<dbReference type="PRINTS" id="PR00320">
    <property type="entry name" value="GPROTEINBRPT"/>
</dbReference>
<dbReference type="InterPro" id="IPR036322">
    <property type="entry name" value="WD40_repeat_dom_sf"/>
</dbReference>
<dbReference type="SMART" id="SM00320">
    <property type="entry name" value="WD40"/>
    <property type="match status" value="8"/>
</dbReference>
<dbReference type="KEGG" id="lbc:LACBIDRAFT_396451"/>
<feature type="repeat" description="WD" evidence="3">
    <location>
        <begin position="794"/>
        <end position="835"/>
    </location>
</feature>
<reference evidence="5 6" key="1">
    <citation type="journal article" date="2008" name="Nature">
        <title>The genome of Laccaria bicolor provides insights into mycorrhizal symbiosis.</title>
        <authorList>
            <person name="Martin F."/>
            <person name="Aerts A."/>
            <person name="Ahren D."/>
            <person name="Brun A."/>
            <person name="Danchin E.G.J."/>
            <person name="Duchaussoy F."/>
            <person name="Gibon J."/>
            <person name="Kohler A."/>
            <person name="Lindquist E."/>
            <person name="Pereda V."/>
            <person name="Salamov A."/>
            <person name="Shapiro H.J."/>
            <person name="Wuyts J."/>
            <person name="Blaudez D."/>
            <person name="Buee M."/>
            <person name="Brokstein P."/>
            <person name="Canbaeck B."/>
            <person name="Cohen D."/>
            <person name="Courty P.E."/>
            <person name="Coutinho P.M."/>
            <person name="Delaruelle C."/>
            <person name="Detter J.C."/>
            <person name="Deveau A."/>
            <person name="DiFazio S."/>
            <person name="Duplessis S."/>
            <person name="Fraissinet-Tachet L."/>
            <person name="Lucic E."/>
            <person name="Frey-Klett P."/>
            <person name="Fourrey C."/>
            <person name="Feussner I."/>
            <person name="Gay G."/>
            <person name="Grimwood J."/>
            <person name="Hoegger P.J."/>
            <person name="Jain P."/>
            <person name="Kilaru S."/>
            <person name="Labbe J."/>
            <person name="Lin Y.C."/>
            <person name="Legue V."/>
            <person name="Le Tacon F."/>
            <person name="Marmeisse R."/>
            <person name="Melayah D."/>
            <person name="Montanini B."/>
            <person name="Muratet M."/>
            <person name="Nehls U."/>
            <person name="Niculita-Hirzel H."/>
            <person name="Oudot-Le Secq M.P."/>
            <person name="Peter M."/>
            <person name="Quesneville H."/>
            <person name="Rajashekar B."/>
            <person name="Reich M."/>
            <person name="Rouhier N."/>
            <person name="Schmutz J."/>
            <person name="Yin T."/>
            <person name="Chalot M."/>
            <person name="Henrissat B."/>
            <person name="Kuees U."/>
            <person name="Lucas S."/>
            <person name="Van de Peer Y."/>
            <person name="Podila G.K."/>
            <person name="Polle A."/>
            <person name="Pukkila P.J."/>
            <person name="Richardson P.M."/>
            <person name="Rouze P."/>
            <person name="Sanders I.R."/>
            <person name="Stajich J.E."/>
            <person name="Tunlid A."/>
            <person name="Tuskan G."/>
            <person name="Grigoriev I.V."/>
        </authorList>
    </citation>
    <scope>NUCLEOTIDE SEQUENCE [LARGE SCALE GENOMIC DNA]</scope>
    <source>
        <strain evidence="6">S238N-H82 / ATCC MYA-4686</strain>
    </source>
</reference>
<dbReference type="InterPro" id="IPR001680">
    <property type="entry name" value="WD40_rpt"/>
</dbReference>
<feature type="repeat" description="WD" evidence="3">
    <location>
        <begin position="1091"/>
        <end position="1123"/>
    </location>
</feature>
<keyword evidence="2" id="KW-0677">Repeat</keyword>
<dbReference type="InterPro" id="IPR019775">
    <property type="entry name" value="WD40_repeat_CS"/>
</dbReference>
<organism evidence="6">
    <name type="scientific">Laccaria bicolor (strain S238N-H82 / ATCC MYA-4686)</name>
    <name type="common">Bicoloured deceiver</name>
    <name type="synonym">Laccaria laccata var. bicolor</name>
    <dbReference type="NCBI Taxonomy" id="486041"/>
    <lineage>
        <taxon>Eukaryota</taxon>
        <taxon>Fungi</taxon>
        <taxon>Dikarya</taxon>
        <taxon>Basidiomycota</taxon>
        <taxon>Agaricomycotina</taxon>
        <taxon>Agaricomycetes</taxon>
        <taxon>Agaricomycetidae</taxon>
        <taxon>Agaricales</taxon>
        <taxon>Agaricineae</taxon>
        <taxon>Hydnangiaceae</taxon>
        <taxon>Laccaria</taxon>
    </lineage>
</organism>
<proteinExistence type="predicted"/>
<evidence type="ECO:0000256" key="1">
    <source>
        <dbReference type="ARBA" id="ARBA00022574"/>
    </source>
</evidence>
<dbReference type="Gene3D" id="3.40.50.300">
    <property type="entry name" value="P-loop containing nucleotide triphosphate hydrolases"/>
    <property type="match status" value="1"/>
</dbReference>
<dbReference type="PANTHER" id="PTHR19848:SF8">
    <property type="entry name" value="F-BOX AND WD REPEAT DOMAIN CONTAINING 7"/>
    <property type="match status" value="1"/>
</dbReference>
<feature type="domain" description="Nephrocystin 3-like N-terminal" evidence="4">
    <location>
        <begin position="252"/>
        <end position="404"/>
    </location>
</feature>
<dbReference type="InterPro" id="IPR020472">
    <property type="entry name" value="WD40_PAC1"/>
</dbReference>
<evidence type="ECO:0000259" key="4">
    <source>
        <dbReference type="Pfam" id="PF24883"/>
    </source>
</evidence>
<dbReference type="AlphaFoldDB" id="B0DYY9"/>
<evidence type="ECO:0000256" key="3">
    <source>
        <dbReference type="PROSITE-ProRule" id="PRU00221"/>
    </source>
</evidence>
<dbReference type="OrthoDB" id="3027122at2759"/>
<dbReference type="PROSITE" id="PS50294">
    <property type="entry name" value="WD_REPEATS_REGION"/>
    <property type="match status" value="6"/>
</dbReference>
<evidence type="ECO:0000313" key="5">
    <source>
        <dbReference type="EMBL" id="EDR00248.1"/>
    </source>
</evidence>
<dbReference type="CDD" id="cd21037">
    <property type="entry name" value="MLKL_NTD"/>
    <property type="match status" value="1"/>
</dbReference>
<feature type="repeat" description="WD" evidence="3">
    <location>
        <begin position="837"/>
        <end position="878"/>
    </location>
</feature>
<feature type="repeat" description="WD" evidence="3">
    <location>
        <begin position="1046"/>
        <end position="1078"/>
    </location>
</feature>
<dbReference type="Proteomes" id="UP000001194">
    <property type="component" value="Unassembled WGS sequence"/>
</dbReference>
<dbReference type="GeneID" id="6084757"/>
<sequence>MNTIEWNPSANRHRQAVGGGASLQRLEAVAASDDAFPPLKLAVIKALGIIEVIKKFNYNKRAWIACSDTLIRKVEEIIQYTCQFREDQVPSALQSWLEDLQGTLSHLKEDVSDIHQQSLRKFPSFTQDKEYIEKFEGKINEAMSSFCVLPWHKEHFQSISNMKTTEQVKTTEANQNGQVTVFSGAQDIQMDHSIIIAGQIVHYDNTEKLQEKINGMIEESKENKWLQELRAPLHSKPSERCMPGTRVDVLTDIEAWVNDLSMPNILWLSGSPGSGKTTIASTVVAGFEHFSGQFFFHRDQAELRNPDNLWRCLALDLAQGTIALKTSIAQALEAQKANIRGLDISMQFEHLIVKPLQEVSQSSVKPLLLVVDALDECDSYEKLLPSLQSCSQLSKSLKLLVTSRRYPDIQSALDSVSYHIDLHAGDEVSDQTADDIWKYFTTRFLEGAKLDTSALYLNWPGLEKISFLVEKAAGLFIWAKSAMDFILCKGGDIQERLEVICSNSGEGTDAIDTLYHYIISAAFQGLRETEKNSLSSVLGSIVVAKNPLHSSDLEQLLGVRDALSIISQLSPIMSISETGHVQICHQSVTDFLLAPKRSQTFWVDSQKYSLCLAGYCLKFMNAVLKFNFFDLETSHVLNEDIPELENHIESVKSTALDHASHFWAIYLQRSSNETLQSEVMFQMEKFMLDHVLHWLEVMSLRDTVNHAAQLLLLAASWSRTLNCTISDFASDANRFIMEFIKPISMAAPHIYLSALPFAPKDSKISMHFLKHFEKTLIVQTGQMENWSDRCFLILEGHSDSVKSVAFSPDGMHIVSGSDDKTIRVWDSLTGQSVMNPLKGHKDEVHSVAFSPDGRYIISGSADKTIRVWDAHTGQSVMDPLRGHEAEVHSVVFSSDGRYIVSGSADKTLRVWDAQTGQSVMDPLEGHDRKVYSIAFSSDGRHIVSGSGDGTVRVWDFQGCQSVMDPCDDEVYSVAFSPDGRHVVSGCDGHSVMVWDTWTGQCVMRDSRGHPCPVNAVAFSPDGKHVVSVADSIRVWDTQTGQCMLSPDDGTGSIHSVAYSPCGRHIALGLYDGTVKLWDAQVLTGPNKTDIATHYKKWIKQVAFSPDGMHIASVSDDTTVKIWDFLTCQSAMDPLRGHTKNSGMLRQVRVYWVLLGAISLQLHQLHILQIADILFLDPVIIH</sequence>
<dbReference type="EMBL" id="DS547152">
    <property type="protein sequence ID" value="EDR00248.1"/>
    <property type="molecule type" value="Genomic_DNA"/>
</dbReference>
<dbReference type="CDD" id="cd00200">
    <property type="entry name" value="WD40"/>
    <property type="match status" value="1"/>
</dbReference>
<feature type="repeat" description="WD" evidence="3">
    <location>
        <begin position="923"/>
        <end position="964"/>
    </location>
</feature>
<dbReference type="InterPro" id="IPR056884">
    <property type="entry name" value="NPHP3-like_N"/>
</dbReference>
<feature type="repeat" description="WD" evidence="3">
    <location>
        <begin position="963"/>
        <end position="1004"/>
    </location>
</feature>
<dbReference type="Pfam" id="PF24883">
    <property type="entry name" value="NPHP3_N"/>
    <property type="match status" value="1"/>
</dbReference>
<dbReference type="Gene3D" id="2.130.10.10">
    <property type="entry name" value="YVTN repeat-like/Quinoprotein amine dehydrogenase"/>
    <property type="match status" value="3"/>
</dbReference>
<dbReference type="InterPro" id="IPR059179">
    <property type="entry name" value="MLKL-like_MCAfunc"/>
</dbReference>
<dbReference type="PROSITE" id="PS50082">
    <property type="entry name" value="WD_REPEATS_2"/>
    <property type="match status" value="7"/>
</dbReference>
<dbReference type="STRING" id="486041.B0DYY9"/>
<gene>
    <name evidence="5" type="ORF">LACBIDRAFT_396451</name>
</gene>
<accession>B0DYY9</accession>
<protein>
    <submittedName>
        <fullName evidence="5">Predicted protein</fullName>
    </submittedName>
</protein>
<dbReference type="InParanoid" id="B0DYY9"/>
<dbReference type="InterPro" id="IPR015943">
    <property type="entry name" value="WD40/YVTN_repeat-like_dom_sf"/>
</dbReference>
<evidence type="ECO:0000313" key="6">
    <source>
        <dbReference type="Proteomes" id="UP000001194"/>
    </source>
</evidence>
<feature type="repeat" description="WD" evidence="3">
    <location>
        <begin position="880"/>
        <end position="921"/>
    </location>
</feature>
<name>B0DYY9_LACBS</name>
<dbReference type="PANTHER" id="PTHR19848">
    <property type="entry name" value="WD40 REPEAT PROTEIN"/>
    <property type="match status" value="1"/>
</dbReference>
<dbReference type="Pfam" id="PF00400">
    <property type="entry name" value="WD40"/>
    <property type="match status" value="8"/>
</dbReference>
<dbReference type="SUPFAM" id="SSF52540">
    <property type="entry name" value="P-loop containing nucleoside triphosphate hydrolases"/>
    <property type="match status" value="1"/>
</dbReference>
<keyword evidence="6" id="KW-1185">Reference proteome</keyword>
<dbReference type="RefSeq" id="XP_001889157.1">
    <property type="nucleotide sequence ID" value="XM_001889122.1"/>
</dbReference>
<dbReference type="SUPFAM" id="SSF50978">
    <property type="entry name" value="WD40 repeat-like"/>
    <property type="match status" value="1"/>
</dbReference>
<dbReference type="PROSITE" id="PS00678">
    <property type="entry name" value="WD_REPEATS_1"/>
    <property type="match status" value="3"/>
</dbReference>
<evidence type="ECO:0000256" key="2">
    <source>
        <dbReference type="ARBA" id="ARBA00022737"/>
    </source>
</evidence>
<dbReference type="HOGENOM" id="CLU_000288_6_1_1"/>
<dbReference type="InterPro" id="IPR027417">
    <property type="entry name" value="P-loop_NTPase"/>
</dbReference>
<keyword evidence="1 3" id="KW-0853">WD repeat</keyword>